<dbReference type="EMBL" id="WWBZ02000001">
    <property type="protein sequence ID" value="KAF4312986.1"/>
    <property type="molecule type" value="Genomic_DNA"/>
</dbReference>
<gene>
    <name evidence="3" type="ORF">GTA08_BOTSDO01764</name>
</gene>
<dbReference type="AlphaFoldDB" id="A0A8H4NBJ8"/>
<protein>
    <submittedName>
        <fullName evidence="3">Uncharacterized protein</fullName>
    </submittedName>
</protein>
<feature type="compositionally biased region" description="Pro residues" evidence="1">
    <location>
        <begin position="37"/>
        <end position="53"/>
    </location>
</feature>
<dbReference type="Proteomes" id="UP000572817">
    <property type="component" value="Unassembled WGS sequence"/>
</dbReference>
<comment type="caution">
    <text evidence="3">The sequence shown here is derived from an EMBL/GenBank/DDBJ whole genome shotgun (WGS) entry which is preliminary data.</text>
</comment>
<evidence type="ECO:0000313" key="3">
    <source>
        <dbReference type="EMBL" id="KAF4312986.1"/>
    </source>
</evidence>
<reference evidence="3" key="1">
    <citation type="submission" date="2020-04" db="EMBL/GenBank/DDBJ databases">
        <title>Genome Assembly and Annotation of Botryosphaeria dothidea sdau 11-99, a Latent Pathogen of Apple Fruit Ring Rot in China.</title>
        <authorList>
            <person name="Yu C."/>
            <person name="Diao Y."/>
            <person name="Lu Q."/>
            <person name="Zhao J."/>
            <person name="Cui S."/>
            <person name="Peng C."/>
            <person name="He B."/>
            <person name="Liu H."/>
        </authorList>
    </citation>
    <scope>NUCLEOTIDE SEQUENCE [LARGE SCALE GENOMIC DNA]</scope>
    <source>
        <strain evidence="3">Sdau11-99</strain>
    </source>
</reference>
<keyword evidence="2" id="KW-0472">Membrane</keyword>
<organism evidence="3 4">
    <name type="scientific">Botryosphaeria dothidea</name>
    <dbReference type="NCBI Taxonomy" id="55169"/>
    <lineage>
        <taxon>Eukaryota</taxon>
        <taxon>Fungi</taxon>
        <taxon>Dikarya</taxon>
        <taxon>Ascomycota</taxon>
        <taxon>Pezizomycotina</taxon>
        <taxon>Dothideomycetes</taxon>
        <taxon>Dothideomycetes incertae sedis</taxon>
        <taxon>Botryosphaeriales</taxon>
        <taxon>Botryosphaeriaceae</taxon>
        <taxon>Botryosphaeria</taxon>
    </lineage>
</organism>
<keyword evidence="2" id="KW-0812">Transmembrane</keyword>
<evidence type="ECO:0000313" key="4">
    <source>
        <dbReference type="Proteomes" id="UP000572817"/>
    </source>
</evidence>
<evidence type="ECO:0000256" key="1">
    <source>
        <dbReference type="SAM" id="MobiDB-lite"/>
    </source>
</evidence>
<keyword evidence="2" id="KW-1133">Transmembrane helix</keyword>
<name>A0A8H4NBJ8_9PEZI</name>
<feature type="region of interest" description="Disordered" evidence="1">
    <location>
        <begin position="33"/>
        <end position="53"/>
    </location>
</feature>
<proteinExistence type="predicted"/>
<feature type="transmembrane region" description="Helical" evidence="2">
    <location>
        <begin position="57"/>
        <end position="78"/>
    </location>
</feature>
<accession>A0A8H4NBJ8</accession>
<evidence type="ECO:0000256" key="2">
    <source>
        <dbReference type="SAM" id="Phobius"/>
    </source>
</evidence>
<keyword evidence="4" id="KW-1185">Reference proteome</keyword>
<sequence>MSATQTTHDELPIQEFIRRQRLRAESICCTPRRAFSPYPPPPTIPESRPPPSSPSPWIQHHALFLITLILLTSFHLFLSARLQPFRFRTHAATSTRLHFPTTILPSALLHPTPKTPRPPFSNLTHLPTLYPLSATASLHHLLALHAPCTTLIHSLAHTRHASHTATRALTHLHAVALHTNTTRHLAPPIAAVRTALSSLTRTSERWALHASLLAAEEGLEAVLQTGVGAQLALVIPTEARTWWRGSSSSTAGGKKGVERAARLRTACAAAAFRRALDEVEGRLPGIVGMGEEAKRAVGAVDRAVLGVCRGAVDVVGDIDDPVMRGCAGAVVEDVGAARQWVRSKSGVDSGDSDEDGRGG</sequence>